<dbReference type="SUPFAM" id="SSF51658">
    <property type="entry name" value="Xylose isomerase-like"/>
    <property type="match status" value="1"/>
</dbReference>
<dbReference type="EMBL" id="CP036402">
    <property type="protein sequence ID" value="QBI20934.1"/>
    <property type="molecule type" value="Genomic_DNA"/>
</dbReference>
<dbReference type="KEGG" id="erz:ER308_16035"/>
<name>A0A411YI32_9ACTN</name>
<evidence type="ECO:0000259" key="2">
    <source>
        <dbReference type="Pfam" id="PF01261"/>
    </source>
</evidence>
<dbReference type="Gene3D" id="3.20.20.150">
    <property type="entry name" value="Divalent-metal-dependent TIM barrel enzymes"/>
    <property type="match status" value="1"/>
</dbReference>
<dbReference type="InterPro" id="IPR050312">
    <property type="entry name" value="IolE/XylAMocC-like"/>
</dbReference>
<dbReference type="PANTHER" id="PTHR12110:SF41">
    <property type="entry name" value="INOSOSE DEHYDRATASE"/>
    <property type="match status" value="1"/>
</dbReference>
<dbReference type="InterPro" id="IPR013022">
    <property type="entry name" value="Xyl_isomerase-like_TIM-brl"/>
</dbReference>
<reference evidence="3 4" key="1">
    <citation type="submission" date="2019-01" db="EMBL/GenBank/DDBJ databases">
        <title>Egibacter rhizosphaerae EGI 80759T.</title>
        <authorList>
            <person name="Chen D.-D."/>
            <person name="Tian Y."/>
            <person name="Jiao J.-Y."/>
            <person name="Zhang X.-T."/>
            <person name="Zhang Y.-G."/>
            <person name="Zhang Y."/>
            <person name="Xiao M."/>
            <person name="Shu W.-S."/>
            <person name="Li W.-J."/>
        </authorList>
    </citation>
    <scope>NUCLEOTIDE SEQUENCE [LARGE SCALE GENOMIC DNA]</scope>
    <source>
        <strain evidence="3 4">EGI 80759</strain>
    </source>
</reference>
<dbReference type="PANTHER" id="PTHR12110">
    <property type="entry name" value="HYDROXYPYRUVATE ISOMERASE"/>
    <property type="match status" value="1"/>
</dbReference>
<evidence type="ECO:0000313" key="3">
    <source>
        <dbReference type="EMBL" id="QBI20934.1"/>
    </source>
</evidence>
<protein>
    <recommendedName>
        <fullName evidence="2">Xylose isomerase-like TIM barrel domain-containing protein</fullName>
    </recommendedName>
</protein>
<keyword evidence="4" id="KW-1185">Reference proteome</keyword>
<dbReference type="OrthoDB" id="104997at2"/>
<sequence length="321" mass="34450">MAWRAARLEWLTTRQLLWNAPIAVRPDGRSSLPAGYAVAGAPCNLGVGSPDAASSDPAAFLGRLAGDGFDGTDLGPPEYLASADGLVASLSHHGLGLAGGWVSLGEDSSERELEHVLDACDIGASARPDLPTPRPTFGAPRTRSGRVGTGEHETDAREWARLVTLVEDARRRCEDRGHPAVFHPHAGTLVETAVQTERLLAETSVELCFDTGHVRLGGDDPLATLQAWRDRVTHLHVKDVDAATADRLRQGRSPVDDVWDSGVFAELGTGDLPLGEVLGQLLDWQGWVVIEQDASPRTPEAVSRALEAHGRNRRFLAELGW</sequence>
<feature type="domain" description="Xylose isomerase-like TIM barrel" evidence="2">
    <location>
        <begin position="68"/>
        <end position="302"/>
    </location>
</feature>
<organism evidence="3 4">
    <name type="scientific">Egibacter rhizosphaerae</name>
    <dbReference type="NCBI Taxonomy" id="1670831"/>
    <lineage>
        <taxon>Bacteria</taxon>
        <taxon>Bacillati</taxon>
        <taxon>Actinomycetota</taxon>
        <taxon>Nitriliruptoria</taxon>
        <taxon>Egibacterales</taxon>
        <taxon>Egibacteraceae</taxon>
        <taxon>Egibacter</taxon>
    </lineage>
</organism>
<dbReference type="Proteomes" id="UP000291469">
    <property type="component" value="Chromosome"/>
</dbReference>
<evidence type="ECO:0000313" key="4">
    <source>
        <dbReference type="Proteomes" id="UP000291469"/>
    </source>
</evidence>
<dbReference type="AlphaFoldDB" id="A0A411YI32"/>
<accession>A0A411YI32</accession>
<gene>
    <name evidence="3" type="ORF">ER308_16035</name>
</gene>
<evidence type="ECO:0000256" key="1">
    <source>
        <dbReference type="SAM" id="MobiDB-lite"/>
    </source>
</evidence>
<proteinExistence type="predicted"/>
<dbReference type="InterPro" id="IPR036237">
    <property type="entry name" value="Xyl_isomerase-like_sf"/>
</dbReference>
<dbReference type="Pfam" id="PF01261">
    <property type="entry name" value="AP_endonuc_2"/>
    <property type="match status" value="1"/>
</dbReference>
<feature type="region of interest" description="Disordered" evidence="1">
    <location>
        <begin position="124"/>
        <end position="154"/>
    </location>
</feature>